<evidence type="ECO:0000256" key="11">
    <source>
        <dbReference type="ARBA" id="ARBA00022919"/>
    </source>
</evidence>
<dbReference type="InterPro" id="IPR002347">
    <property type="entry name" value="SDR_fam"/>
</dbReference>
<evidence type="ECO:0000256" key="12">
    <source>
        <dbReference type="ARBA" id="ARBA00023002"/>
    </source>
</evidence>
<dbReference type="GO" id="GO:0009507">
    <property type="term" value="C:chloroplast"/>
    <property type="evidence" value="ECO:0007669"/>
    <property type="project" value="UniProtKB-SubCell"/>
</dbReference>
<feature type="transmembrane region" description="Helical" evidence="18">
    <location>
        <begin position="286"/>
        <end position="310"/>
    </location>
</feature>
<keyword evidence="12" id="KW-0560">Oxidoreductase</keyword>
<evidence type="ECO:0000256" key="14">
    <source>
        <dbReference type="ARBA" id="ARBA00026112"/>
    </source>
</evidence>
<dbReference type="CDD" id="cd08939">
    <property type="entry name" value="KDSR-like_SDR_c"/>
    <property type="match status" value="1"/>
</dbReference>
<dbReference type="EC" id="1.1.1.102" evidence="14"/>
<dbReference type="Proteomes" id="UP000886595">
    <property type="component" value="Unassembled WGS sequence"/>
</dbReference>
<evidence type="ECO:0000313" key="19">
    <source>
        <dbReference type="EMBL" id="KAG2300119.1"/>
    </source>
</evidence>
<keyword evidence="6" id="KW-0150">Chloroplast</keyword>
<dbReference type="InterPro" id="IPR020904">
    <property type="entry name" value="Sc_DH/Rdtase_CS"/>
</dbReference>
<dbReference type="Pfam" id="PF00106">
    <property type="entry name" value="adh_short"/>
    <property type="match status" value="1"/>
</dbReference>
<comment type="pathway">
    <text evidence="4">Sphingolipid metabolism.</text>
</comment>
<evidence type="ECO:0000256" key="17">
    <source>
        <dbReference type="ARBA" id="ARBA00083783"/>
    </source>
</evidence>
<keyword evidence="20" id="KW-1185">Reference proteome</keyword>
<keyword evidence="11" id="KW-0746">Sphingolipid metabolism</keyword>
<comment type="subcellular location">
    <subcellularLocation>
        <location evidence="2">Endoplasmic reticulum</location>
    </subcellularLocation>
    <subcellularLocation>
        <location evidence="1">Plastid</location>
        <location evidence="1">Chloroplast</location>
    </subcellularLocation>
</comment>
<dbReference type="GO" id="GO:0030148">
    <property type="term" value="P:sphingolipid biosynthetic process"/>
    <property type="evidence" value="ECO:0007669"/>
    <property type="project" value="InterPro"/>
</dbReference>
<evidence type="ECO:0000256" key="10">
    <source>
        <dbReference type="ARBA" id="ARBA00022857"/>
    </source>
</evidence>
<reference evidence="19 20" key="1">
    <citation type="submission" date="2020-02" db="EMBL/GenBank/DDBJ databases">
        <authorList>
            <person name="Ma Q."/>
            <person name="Huang Y."/>
            <person name="Song X."/>
            <person name="Pei D."/>
        </authorList>
    </citation>
    <scope>NUCLEOTIDE SEQUENCE [LARGE SCALE GENOMIC DNA]</scope>
    <source>
        <strain evidence="19">Sxm20200214</strain>
        <tissue evidence="19">Leaf</tissue>
    </source>
</reference>
<dbReference type="GO" id="GO:0000166">
    <property type="term" value="F:nucleotide binding"/>
    <property type="evidence" value="ECO:0007669"/>
    <property type="project" value="UniProtKB-KW"/>
</dbReference>
<evidence type="ECO:0000256" key="4">
    <source>
        <dbReference type="ARBA" id="ARBA00004991"/>
    </source>
</evidence>
<dbReference type="InterPro" id="IPR036291">
    <property type="entry name" value="NAD(P)-bd_dom_sf"/>
</dbReference>
<evidence type="ECO:0000256" key="13">
    <source>
        <dbReference type="ARBA" id="ARBA00023098"/>
    </source>
</evidence>
<dbReference type="GO" id="GO:0006666">
    <property type="term" value="P:3-keto-sphinganine metabolic process"/>
    <property type="evidence" value="ECO:0007669"/>
    <property type="project" value="InterPro"/>
</dbReference>
<name>A0A8X7V2S4_BRACI</name>
<comment type="catalytic activity">
    <reaction evidence="15">
        <text>sphinganine + NADP(+) = 3-oxosphinganine + NADPH + H(+)</text>
        <dbReference type="Rhea" id="RHEA:22640"/>
        <dbReference type="ChEBI" id="CHEBI:15378"/>
        <dbReference type="ChEBI" id="CHEBI:57783"/>
        <dbReference type="ChEBI" id="CHEBI:57817"/>
        <dbReference type="ChEBI" id="CHEBI:58299"/>
        <dbReference type="ChEBI" id="CHEBI:58349"/>
        <dbReference type="EC" id="1.1.1.102"/>
    </reaction>
</comment>
<evidence type="ECO:0000256" key="7">
    <source>
        <dbReference type="ARBA" id="ARBA00022640"/>
    </source>
</evidence>
<keyword evidence="18" id="KW-0812">Transmembrane</keyword>
<evidence type="ECO:0000256" key="18">
    <source>
        <dbReference type="SAM" id="Phobius"/>
    </source>
</evidence>
<evidence type="ECO:0000256" key="3">
    <source>
        <dbReference type="ARBA" id="ARBA00004760"/>
    </source>
</evidence>
<protein>
    <recommendedName>
        <fullName evidence="14">3-dehydrosphinganine reductase</fullName>
        <ecNumber evidence="14">1.1.1.102</ecNumber>
    </recommendedName>
    <alternativeName>
        <fullName evidence="17">3-ketodihydrosphingosine reductase</fullName>
    </alternativeName>
    <alternativeName>
        <fullName evidence="16">3-ketosphinganine reductase</fullName>
    </alternativeName>
</protein>
<evidence type="ECO:0000256" key="8">
    <source>
        <dbReference type="ARBA" id="ARBA00022741"/>
    </source>
</evidence>
<evidence type="ECO:0000256" key="6">
    <source>
        <dbReference type="ARBA" id="ARBA00022528"/>
    </source>
</evidence>
<feature type="transmembrane region" description="Helical" evidence="18">
    <location>
        <begin position="6"/>
        <end position="27"/>
    </location>
</feature>
<dbReference type="GO" id="GO:0047560">
    <property type="term" value="F:3-dehydrosphinganine reductase activity"/>
    <property type="evidence" value="ECO:0007669"/>
    <property type="project" value="UniProtKB-EC"/>
</dbReference>
<dbReference type="PROSITE" id="PS00061">
    <property type="entry name" value="ADH_SHORT"/>
    <property type="match status" value="1"/>
</dbReference>
<dbReference type="AlphaFoldDB" id="A0A8X7V2S4"/>
<evidence type="ECO:0000313" key="20">
    <source>
        <dbReference type="Proteomes" id="UP000886595"/>
    </source>
</evidence>
<accession>A0A8X7V2S4</accession>
<dbReference type="EMBL" id="JAAMPC010000008">
    <property type="protein sequence ID" value="KAG2300119.1"/>
    <property type="molecule type" value="Genomic_DNA"/>
</dbReference>
<evidence type="ECO:0000256" key="2">
    <source>
        <dbReference type="ARBA" id="ARBA00004240"/>
    </source>
</evidence>
<dbReference type="Gene3D" id="3.40.50.720">
    <property type="entry name" value="NAD(P)-binding Rossmann-like Domain"/>
    <property type="match status" value="1"/>
</dbReference>
<evidence type="ECO:0000256" key="16">
    <source>
        <dbReference type="ARBA" id="ARBA00081952"/>
    </source>
</evidence>
<gene>
    <name evidence="19" type="ORF">Bca52824_036591</name>
</gene>
<keyword evidence="8" id="KW-0547">Nucleotide-binding</keyword>
<keyword evidence="7" id="KW-0934">Plastid</keyword>
<keyword evidence="18" id="KW-0472">Membrane</keyword>
<dbReference type="OrthoDB" id="37659at2759"/>
<keyword evidence="13" id="KW-0443">Lipid metabolism</keyword>
<organism evidence="19 20">
    <name type="scientific">Brassica carinata</name>
    <name type="common">Ethiopian mustard</name>
    <name type="synonym">Abyssinian cabbage</name>
    <dbReference type="NCBI Taxonomy" id="52824"/>
    <lineage>
        <taxon>Eukaryota</taxon>
        <taxon>Viridiplantae</taxon>
        <taxon>Streptophyta</taxon>
        <taxon>Embryophyta</taxon>
        <taxon>Tracheophyta</taxon>
        <taxon>Spermatophyta</taxon>
        <taxon>Magnoliopsida</taxon>
        <taxon>eudicotyledons</taxon>
        <taxon>Gunneridae</taxon>
        <taxon>Pentapetalae</taxon>
        <taxon>rosids</taxon>
        <taxon>malvids</taxon>
        <taxon>Brassicales</taxon>
        <taxon>Brassicaceae</taxon>
        <taxon>Brassiceae</taxon>
        <taxon>Brassica</taxon>
    </lineage>
</organism>
<comment type="similarity">
    <text evidence="5">Belongs to the short-chain dehydrogenases/reductases (SDR) family.</text>
</comment>
<keyword evidence="18" id="KW-1133">Transmembrane helix</keyword>
<keyword evidence="10" id="KW-0521">NADP</keyword>
<comment type="caution">
    <text evidence="19">The sequence shown here is derived from an EMBL/GenBank/DDBJ whole genome shotgun (WGS) entry which is preliminary data.</text>
</comment>
<evidence type="ECO:0000256" key="1">
    <source>
        <dbReference type="ARBA" id="ARBA00004229"/>
    </source>
</evidence>
<dbReference type="SUPFAM" id="SSF51735">
    <property type="entry name" value="NAD(P)-binding Rossmann-fold domains"/>
    <property type="match status" value="1"/>
</dbReference>
<dbReference type="FunFam" id="3.40.50.720:FF:000165">
    <property type="entry name" value="3-ketodihydrosphingosine reductase"/>
    <property type="match status" value="1"/>
</dbReference>
<evidence type="ECO:0000256" key="15">
    <source>
        <dbReference type="ARBA" id="ARBA00050489"/>
    </source>
</evidence>
<sequence length="329" mass="35408">MAAVSSLSLVITLFFIVSLLIILALIVRPRPVKIPIKSRHVFITGGSSGIGLALAHLAASEGARVSILARSVSKLAEAKRSIRLATGVEVATFSADVRDYEAVSRAAEESGPVDVLIVNQGVFIGKELEKQSAEEVKFMIDVNLVGSFNVIKAALPSMKGRGLPASISLVSSQAGQAGIYGYTAYSASKFGLQGLAQALQQEVISHDIHVSLLFPPDTDTPGFEEEQKKRPELTSIIAASSGSMKTKEVAKICLDGIKAGKFTVTCHFIGYLLSIATSGMSPQRSFWLAFMEVMFGSLVRFVGLFFQWGWYNTIDKWSKQNKTSNSKLA</sequence>
<evidence type="ECO:0000256" key="5">
    <source>
        <dbReference type="ARBA" id="ARBA00006484"/>
    </source>
</evidence>
<dbReference type="PANTHER" id="PTHR43550">
    <property type="entry name" value="3-KETODIHYDROSPHINGOSINE REDUCTASE"/>
    <property type="match status" value="1"/>
</dbReference>
<dbReference type="GO" id="GO:0005789">
    <property type="term" value="C:endoplasmic reticulum membrane"/>
    <property type="evidence" value="ECO:0007669"/>
    <property type="project" value="TreeGrafter"/>
</dbReference>
<dbReference type="PANTHER" id="PTHR43550:SF3">
    <property type="entry name" value="3-KETODIHYDROSPHINGOSINE REDUCTASE"/>
    <property type="match status" value="1"/>
</dbReference>
<dbReference type="PRINTS" id="PR00081">
    <property type="entry name" value="GDHRDH"/>
</dbReference>
<evidence type="ECO:0000256" key="9">
    <source>
        <dbReference type="ARBA" id="ARBA00022824"/>
    </source>
</evidence>
<comment type="pathway">
    <text evidence="3">Lipid metabolism; sphingolipid metabolism.</text>
</comment>
<keyword evidence="9" id="KW-0256">Endoplasmic reticulum</keyword>
<dbReference type="InterPro" id="IPR045022">
    <property type="entry name" value="KDSR-like"/>
</dbReference>
<proteinExistence type="inferred from homology"/>